<gene>
    <name evidence="9" type="ORF">JY572_10205</name>
</gene>
<accession>A0ABX7NFQ0</accession>
<feature type="transmembrane region" description="Helical" evidence="7">
    <location>
        <begin position="173"/>
        <end position="194"/>
    </location>
</feature>
<keyword evidence="2 7" id="KW-0813">Transport</keyword>
<dbReference type="EMBL" id="CP071091">
    <property type="protein sequence ID" value="QSQ16387.1"/>
    <property type="molecule type" value="Genomic_DNA"/>
</dbReference>
<feature type="transmembrane region" description="Helical" evidence="7">
    <location>
        <begin position="144"/>
        <end position="161"/>
    </location>
</feature>
<dbReference type="Pfam" id="PF00528">
    <property type="entry name" value="BPD_transp_1"/>
    <property type="match status" value="1"/>
</dbReference>
<feature type="transmembrane region" description="Helical" evidence="7">
    <location>
        <begin position="230"/>
        <end position="248"/>
    </location>
</feature>
<organism evidence="9 10">
    <name type="scientific">Myxococcus landrumensis</name>
    <dbReference type="NCBI Taxonomy" id="2813577"/>
    <lineage>
        <taxon>Bacteria</taxon>
        <taxon>Pseudomonadati</taxon>
        <taxon>Myxococcota</taxon>
        <taxon>Myxococcia</taxon>
        <taxon>Myxococcales</taxon>
        <taxon>Cystobacterineae</taxon>
        <taxon>Myxococcaceae</taxon>
        <taxon>Myxococcus</taxon>
    </lineage>
</organism>
<dbReference type="Gene3D" id="1.10.3720.10">
    <property type="entry name" value="MetI-like"/>
    <property type="match status" value="1"/>
</dbReference>
<evidence type="ECO:0000256" key="6">
    <source>
        <dbReference type="ARBA" id="ARBA00023136"/>
    </source>
</evidence>
<evidence type="ECO:0000313" key="9">
    <source>
        <dbReference type="EMBL" id="QSQ16387.1"/>
    </source>
</evidence>
<feature type="transmembrane region" description="Helical" evidence="7">
    <location>
        <begin position="76"/>
        <end position="103"/>
    </location>
</feature>
<keyword evidence="5 7" id="KW-1133">Transmembrane helix</keyword>
<evidence type="ECO:0000256" key="2">
    <source>
        <dbReference type="ARBA" id="ARBA00022448"/>
    </source>
</evidence>
<evidence type="ECO:0000256" key="4">
    <source>
        <dbReference type="ARBA" id="ARBA00022692"/>
    </source>
</evidence>
<keyword evidence="10" id="KW-1185">Reference proteome</keyword>
<keyword evidence="6 7" id="KW-0472">Membrane</keyword>
<protein>
    <submittedName>
        <fullName evidence="9">ABC transporter permease</fullName>
    </submittedName>
</protein>
<feature type="transmembrane region" description="Helical" evidence="7">
    <location>
        <begin position="115"/>
        <end position="138"/>
    </location>
</feature>
<comment type="subcellular location">
    <subcellularLocation>
        <location evidence="1 7">Cell membrane</location>
        <topology evidence="1 7">Multi-pass membrane protein</topology>
    </subcellularLocation>
</comment>
<evidence type="ECO:0000313" key="10">
    <source>
        <dbReference type="Proteomes" id="UP000663090"/>
    </source>
</evidence>
<dbReference type="InterPro" id="IPR000515">
    <property type="entry name" value="MetI-like"/>
</dbReference>
<keyword evidence="4 7" id="KW-0812">Transmembrane</keyword>
<evidence type="ECO:0000256" key="7">
    <source>
        <dbReference type="RuleBase" id="RU363032"/>
    </source>
</evidence>
<sequence length="264" mass="28369">MPTTSDRMPVARRSAESILLPVATLLLLVTAWVVAVRGTGTKVFPHPMQVLNGVMELMRSGVLLRYAADSLLRVGIGFGLAVLVGMVLGMMMGLYPMVAIALGPVVQFLRPISPLAWVPIAILFFGVGDKAAVALIFLAASLPLALHTTGAMATVPAIYLNAGRNFGLSPPRLFFHVLLPAAMPQLLVGLRIALWVSWQVVVAAEMIAVDSGLGYMIVDARNAGKRYDLVVAGMLLIGGIGLLLDTGIRKMESLRWVRWGFREE</sequence>
<reference evidence="9 10" key="1">
    <citation type="submission" date="2021-02" db="EMBL/GenBank/DDBJ databases">
        <title>De Novo genome assembly of isolated myxobacteria.</title>
        <authorList>
            <person name="Stevens D.C."/>
        </authorList>
    </citation>
    <scope>NUCLEOTIDE SEQUENCE [LARGE SCALE GENOMIC DNA]</scope>
    <source>
        <strain evidence="9 10">SCHIC003</strain>
    </source>
</reference>
<evidence type="ECO:0000256" key="3">
    <source>
        <dbReference type="ARBA" id="ARBA00022475"/>
    </source>
</evidence>
<proteinExistence type="inferred from homology"/>
<dbReference type="CDD" id="cd06261">
    <property type="entry name" value="TM_PBP2"/>
    <property type="match status" value="1"/>
</dbReference>
<feature type="domain" description="ABC transmembrane type-1" evidence="8">
    <location>
        <begin position="67"/>
        <end position="248"/>
    </location>
</feature>
<evidence type="ECO:0000259" key="8">
    <source>
        <dbReference type="PROSITE" id="PS50928"/>
    </source>
</evidence>
<dbReference type="RefSeq" id="WP_206718047.1">
    <property type="nucleotide sequence ID" value="NZ_CP071091.1"/>
</dbReference>
<dbReference type="SUPFAM" id="SSF161098">
    <property type="entry name" value="MetI-like"/>
    <property type="match status" value="1"/>
</dbReference>
<evidence type="ECO:0000256" key="1">
    <source>
        <dbReference type="ARBA" id="ARBA00004651"/>
    </source>
</evidence>
<dbReference type="PANTHER" id="PTHR30151">
    <property type="entry name" value="ALKANE SULFONATE ABC TRANSPORTER-RELATED, MEMBRANE SUBUNIT"/>
    <property type="match status" value="1"/>
</dbReference>
<keyword evidence="3" id="KW-1003">Cell membrane</keyword>
<evidence type="ECO:0000256" key="5">
    <source>
        <dbReference type="ARBA" id="ARBA00022989"/>
    </source>
</evidence>
<dbReference type="PROSITE" id="PS50928">
    <property type="entry name" value="ABC_TM1"/>
    <property type="match status" value="1"/>
</dbReference>
<dbReference type="PANTHER" id="PTHR30151:SF25">
    <property type="entry name" value="TAURINE TRANSPORT SYSTEM PERMEASE PROTEIN TAUC"/>
    <property type="match status" value="1"/>
</dbReference>
<dbReference type="Proteomes" id="UP000663090">
    <property type="component" value="Chromosome"/>
</dbReference>
<dbReference type="InterPro" id="IPR035906">
    <property type="entry name" value="MetI-like_sf"/>
</dbReference>
<comment type="similarity">
    <text evidence="7">Belongs to the binding-protein-dependent transport system permease family.</text>
</comment>
<name>A0ABX7NFQ0_9BACT</name>